<dbReference type="PANTHER" id="PTHR42879:SF2">
    <property type="entry name" value="3-OXOACYL-[ACYL-CARRIER-PROTEIN] REDUCTASE FABG"/>
    <property type="match status" value="1"/>
</dbReference>
<dbReference type="InterPro" id="IPR050259">
    <property type="entry name" value="SDR"/>
</dbReference>
<dbReference type="Pfam" id="PF13561">
    <property type="entry name" value="adh_short_C2"/>
    <property type="match status" value="1"/>
</dbReference>
<dbReference type="PANTHER" id="PTHR42879">
    <property type="entry name" value="3-OXOACYL-(ACYL-CARRIER-PROTEIN) REDUCTASE"/>
    <property type="match status" value="1"/>
</dbReference>
<evidence type="ECO:0000313" key="4">
    <source>
        <dbReference type="Proteomes" id="UP000282311"/>
    </source>
</evidence>
<reference evidence="3 4" key="1">
    <citation type="journal article" date="2007" name="Int. J. Syst. Evol. Microbiol.">
        <title>Paenibacillus ginsengarvi sp. nov., isolated from soil from ginseng cultivation.</title>
        <authorList>
            <person name="Yoon M.H."/>
            <person name="Ten L.N."/>
            <person name="Im W.T."/>
        </authorList>
    </citation>
    <scope>NUCLEOTIDE SEQUENCE [LARGE SCALE GENOMIC DNA]</scope>
    <source>
        <strain evidence="3 4">KCTC 13059</strain>
    </source>
</reference>
<keyword evidence="2 3" id="KW-0560">Oxidoreductase</keyword>
<organism evidence="3 4">
    <name type="scientific">Paenibacillus ginsengarvi</name>
    <dbReference type="NCBI Taxonomy" id="400777"/>
    <lineage>
        <taxon>Bacteria</taxon>
        <taxon>Bacillati</taxon>
        <taxon>Bacillota</taxon>
        <taxon>Bacilli</taxon>
        <taxon>Bacillales</taxon>
        <taxon>Paenibacillaceae</taxon>
        <taxon>Paenibacillus</taxon>
    </lineage>
</organism>
<protein>
    <submittedName>
        <fullName evidence="3">Glucose 1-dehydrogenase</fullName>
        <ecNumber evidence="3">1.1.1.47</ecNumber>
    </submittedName>
</protein>
<dbReference type="PRINTS" id="PR00080">
    <property type="entry name" value="SDRFAMILY"/>
</dbReference>
<evidence type="ECO:0000256" key="2">
    <source>
        <dbReference type="ARBA" id="ARBA00023002"/>
    </source>
</evidence>
<comment type="caution">
    <text evidence="3">The sequence shown here is derived from an EMBL/GenBank/DDBJ whole genome shotgun (WGS) entry which is preliminary data.</text>
</comment>
<dbReference type="NCBIfam" id="NF005559">
    <property type="entry name" value="PRK07231.1"/>
    <property type="match status" value="1"/>
</dbReference>
<dbReference type="SUPFAM" id="SSF51735">
    <property type="entry name" value="NAD(P)-binding Rossmann-fold domains"/>
    <property type="match status" value="1"/>
</dbReference>
<dbReference type="InterPro" id="IPR036291">
    <property type="entry name" value="NAD(P)-bd_dom_sf"/>
</dbReference>
<proteinExistence type="inferred from homology"/>
<dbReference type="InterPro" id="IPR002347">
    <property type="entry name" value="SDR_fam"/>
</dbReference>
<accession>A0A3B0CI26</accession>
<gene>
    <name evidence="3" type="ORF">D7M11_12860</name>
</gene>
<dbReference type="GO" id="GO:0047936">
    <property type="term" value="F:glucose 1-dehydrogenase [NAD(P)+] activity"/>
    <property type="evidence" value="ECO:0007669"/>
    <property type="project" value="UniProtKB-EC"/>
</dbReference>
<dbReference type="GO" id="GO:0032787">
    <property type="term" value="P:monocarboxylic acid metabolic process"/>
    <property type="evidence" value="ECO:0007669"/>
    <property type="project" value="UniProtKB-ARBA"/>
</dbReference>
<dbReference type="RefSeq" id="WP_120747634.1">
    <property type="nucleotide sequence ID" value="NZ_RBAH01000008.1"/>
</dbReference>
<sequence length="254" mass="26525">MNRLLHGQLALVTGGSGGIGAAIAEKLASCGALVAVHYWRNRERAEETVLRIREAGGQAAAFGADLAEVAQIESLVREAHTAFGCTVDILVNNAGQMNRRASITELSEDDYTDMLGINFKSCVFASKAVLPFMLEKGKGSIVNIASLAAHHGGGAGVAMYAAAKSAMLAFTKNAAKEFAGKGVRINAVAPGVIANTSNDRFKTENIRKAIVAGIPLGREGLPEDVAGAVLFLTSELSAFLTGETLDVNGGMYMR</sequence>
<dbReference type="Gene3D" id="3.40.50.720">
    <property type="entry name" value="NAD(P)-binding Rossmann-like Domain"/>
    <property type="match status" value="1"/>
</dbReference>
<dbReference type="EMBL" id="RBAH01000008">
    <property type="protein sequence ID" value="RKN84378.1"/>
    <property type="molecule type" value="Genomic_DNA"/>
</dbReference>
<evidence type="ECO:0000256" key="1">
    <source>
        <dbReference type="ARBA" id="ARBA00006484"/>
    </source>
</evidence>
<dbReference type="FunFam" id="3.40.50.720:FF:000173">
    <property type="entry name" value="3-oxoacyl-[acyl-carrier protein] reductase"/>
    <property type="match status" value="1"/>
</dbReference>
<comment type="similarity">
    <text evidence="1">Belongs to the short-chain dehydrogenases/reductases (SDR) family.</text>
</comment>
<keyword evidence="4" id="KW-1185">Reference proteome</keyword>
<dbReference type="AlphaFoldDB" id="A0A3B0CI26"/>
<evidence type="ECO:0000313" key="3">
    <source>
        <dbReference type="EMBL" id="RKN84378.1"/>
    </source>
</evidence>
<dbReference type="InterPro" id="IPR020904">
    <property type="entry name" value="Sc_DH/Rdtase_CS"/>
</dbReference>
<dbReference type="OrthoDB" id="9803333at2"/>
<dbReference type="PRINTS" id="PR00081">
    <property type="entry name" value="GDHRDH"/>
</dbReference>
<dbReference type="PROSITE" id="PS00061">
    <property type="entry name" value="ADH_SHORT"/>
    <property type="match status" value="1"/>
</dbReference>
<dbReference type="Proteomes" id="UP000282311">
    <property type="component" value="Unassembled WGS sequence"/>
</dbReference>
<dbReference type="EC" id="1.1.1.47" evidence="3"/>
<name>A0A3B0CI26_9BACL</name>